<dbReference type="Gene3D" id="1.10.510.10">
    <property type="entry name" value="Transferase(Phosphotransferase) domain 1"/>
    <property type="match status" value="1"/>
</dbReference>
<dbReference type="AlphaFoldDB" id="A0ABD0TUF1"/>
<dbReference type="Pfam" id="PF00560">
    <property type="entry name" value="LRR_1"/>
    <property type="match status" value="1"/>
</dbReference>
<name>A0ABD0TUF1_DENTH</name>
<dbReference type="PANTHER" id="PTHR48055:SF55">
    <property type="entry name" value="PROTEIN KINASE DOMAIN-CONTAINING PROTEIN"/>
    <property type="match status" value="1"/>
</dbReference>
<dbReference type="EMBL" id="JANQDX010000020">
    <property type="protein sequence ID" value="KAL0903315.1"/>
    <property type="molecule type" value="Genomic_DNA"/>
</dbReference>
<accession>A0ABD0TUF1</accession>
<organism evidence="1 2">
    <name type="scientific">Dendrobium thyrsiflorum</name>
    <name type="common">Pinecone-like raceme dendrobium</name>
    <name type="synonym">Orchid</name>
    <dbReference type="NCBI Taxonomy" id="117978"/>
    <lineage>
        <taxon>Eukaryota</taxon>
        <taxon>Viridiplantae</taxon>
        <taxon>Streptophyta</taxon>
        <taxon>Embryophyta</taxon>
        <taxon>Tracheophyta</taxon>
        <taxon>Spermatophyta</taxon>
        <taxon>Magnoliopsida</taxon>
        <taxon>Liliopsida</taxon>
        <taxon>Asparagales</taxon>
        <taxon>Orchidaceae</taxon>
        <taxon>Epidendroideae</taxon>
        <taxon>Malaxideae</taxon>
        <taxon>Dendrobiinae</taxon>
        <taxon>Dendrobium</taxon>
    </lineage>
</organism>
<evidence type="ECO:0000313" key="1">
    <source>
        <dbReference type="EMBL" id="KAL0903315.1"/>
    </source>
</evidence>
<dbReference type="SUPFAM" id="SSF52058">
    <property type="entry name" value="L domain-like"/>
    <property type="match status" value="1"/>
</dbReference>
<proteinExistence type="predicted"/>
<dbReference type="InterPro" id="IPR051564">
    <property type="entry name" value="LRR_receptor-like_kinase"/>
</dbReference>
<dbReference type="InterPro" id="IPR032675">
    <property type="entry name" value="LRR_dom_sf"/>
</dbReference>
<gene>
    <name evidence="1" type="ORF">M5K25_027685</name>
</gene>
<keyword evidence="2" id="KW-1185">Reference proteome</keyword>
<reference evidence="1 2" key="1">
    <citation type="journal article" date="2024" name="Plant Biotechnol. J.">
        <title>Dendrobium thyrsiflorum genome and its molecular insights into genes involved in important horticultural traits.</title>
        <authorList>
            <person name="Chen B."/>
            <person name="Wang J.Y."/>
            <person name="Zheng P.J."/>
            <person name="Li K.L."/>
            <person name="Liang Y.M."/>
            <person name="Chen X.F."/>
            <person name="Zhang C."/>
            <person name="Zhao X."/>
            <person name="He X."/>
            <person name="Zhang G.Q."/>
            <person name="Liu Z.J."/>
            <person name="Xu Q."/>
        </authorList>
    </citation>
    <scope>NUCLEOTIDE SEQUENCE [LARGE SCALE GENOMIC DNA]</scope>
    <source>
        <strain evidence="1">GZMU011</strain>
    </source>
</reference>
<dbReference type="Proteomes" id="UP001552299">
    <property type="component" value="Unassembled WGS sequence"/>
</dbReference>
<dbReference type="InterPro" id="IPR001611">
    <property type="entry name" value="Leu-rich_rpt"/>
</dbReference>
<protein>
    <submittedName>
        <fullName evidence="1">Uncharacterized protein</fullName>
    </submittedName>
</protein>
<sequence length="174" mass="19648">MSNNPFNGIIPSALGRLRVLSFLNFEFNQLEANDFPPVDNTNCSHLKILSLLDNKLSGTLPQSIANLSTGSMGELFTGRRPVDKIFKDGLNLHNFVEMEPPDRIMEVIDPNLQRQFKDEAENEIQSRRATYECLISILQLGLSCSKESARERISMINATVELHSIRDAYFEVGF</sequence>
<evidence type="ECO:0000313" key="2">
    <source>
        <dbReference type="Proteomes" id="UP001552299"/>
    </source>
</evidence>
<dbReference type="Gene3D" id="3.80.10.10">
    <property type="entry name" value="Ribonuclease Inhibitor"/>
    <property type="match status" value="1"/>
</dbReference>
<comment type="caution">
    <text evidence="1">The sequence shown here is derived from an EMBL/GenBank/DDBJ whole genome shotgun (WGS) entry which is preliminary data.</text>
</comment>
<dbReference type="PANTHER" id="PTHR48055">
    <property type="entry name" value="LEUCINE-RICH REPEAT RECEPTOR PROTEIN KINASE EMS1"/>
    <property type="match status" value="1"/>
</dbReference>